<dbReference type="SUPFAM" id="SSF54713">
    <property type="entry name" value="Elongation factor Ts (EF-Ts), dimerisation domain"/>
    <property type="match status" value="1"/>
</dbReference>
<dbReference type="HAMAP" id="MF_00050">
    <property type="entry name" value="EF_Ts"/>
    <property type="match status" value="1"/>
</dbReference>
<keyword evidence="4 5" id="KW-0496">Mitochondrion</keyword>
<evidence type="ECO:0000256" key="3">
    <source>
        <dbReference type="ARBA" id="ARBA00022917"/>
    </source>
</evidence>
<dbReference type="InterPro" id="IPR014039">
    <property type="entry name" value="Transl_elong_EFTs/EF1B_dimer"/>
</dbReference>
<dbReference type="FunFam" id="1.10.8.10:FF:000001">
    <property type="entry name" value="Elongation factor Ts"/>
    <property type="match status" value="1"/>
</dbReference>
<dbReference type="CDD" id="cd14275">
    <property type="entry name" value="UBA_EF-Ts"/>
    <property type="match status" value="1"/>
</dbReference>
<evidence type="ECO:0000313" key="7">
    <source>
        <dbReference type="EMBL" id="CUG89541.1"/>
    </source>
</evidence>
<dbReference type="GO" id="GO:0003746">
    <property type="term" value="F:translation elongation factor activity"/>
    <property type="evidence" value="ECO:0007669"/>
    <property type="project" value="UniProtKB-UniRule"/>
</dbReference>
<evidence type="ECO:0000256" key="4">
    <source>
        <dbReference type="ARBA" id="ARBA00023128"/>
    </source>
</evidence>
<dbReference type="OMA" id="APHMSER"/>
<dbReference type="InterPro" id="IPR036402">
    <property type="entry name" value="EF-Ts_dimer_sf"/>
</dbReference>
<comment type="function">
    <text evidence="5">Associates with the EF-Tu.GDP complex and induces the exchange of GDP to GTP. It remains bound to the aminoacyl-tRNA.EF-Tu.GTP complex up to the GTP hydrolysis stage on the ribosome.</text>
</comment>
<reference evidence="8" key="1">
    <citation type="submission" date="2015-09" db="EMBL/GenBank/DDBJ databases">
        <authorList>
            <consortium name="Pathogen Informatics"/>
        </authorList>
    </citation>
    <scope>NUCLEOTIDE SEQUENCE [LARGE SCALE GENOMIC DNA]</scope>
    <source>
        <strain evidence="8">Lake Konstanz</strain>
    </source>
</reference>
<dbReference type="GO" id="GO:0070125">
    <property type="term" value="P:mitochondrial translational elongation"/>
    <property type="evidence" value="ECO:0007669"/>
    <property type="project" value="TreeGrafter"/>
</dbReference>
<dbReference type="InterPro" id="IPR001816">
    <property type="entry name" value="Transl_elong_EFTs/EF1B"/>
</dbReference>
<dbReference type="VEuPathDB" id="TriTrypDB:BSAL_21965"/>
<evidence type="ECO:0000256" key="1">
    <source>
        <dbReference type="ARBA" id="ARBA00005532"/>
    </source>
</evidence>
<sequence>MLARSIALLRLNVARVDMKTIQELRFRTDAPISDCNMALKECNLDLDAAAEWLRKKGIAKATKKEGRVTDHGLAVAILDSKHGAAVLSLCSETDFACRNEKFVAAASAVKQKYLDMITATNGAALSGSEEVVKELSTISHEILASTIAVLGENIIVKNIVPLALPSAEVEPEDIRQLPLAFGKYIHNSCTGDNDAGSIVGLVAVRKLTVEGVDHSTIRTNDLAQHFVGSSGDTSNYIHQSFLGSDDTVGQWLKKNHVKLASSMVIPFGKEPILTFPAAGRPPRPPVEGKQ</sequence>
<dbReference type="OrthoDB" id="277235at2759"/>
<keyword evidence="2 5" id="KW-0251">Elongation factor</keyword>
<dbReference type="Proteomes" id="UP000051952">
    <property type="component" value="Unassembled WGS sequence"/>
</dbReference>
<dbReference type="Pfam" id="PF00889">
    <property type="entry name" value="EF_TS"/>
    <property type="match status" value="1"/>
</dbReference>
<name>A0A0S4JHY5_BODSA</name>
<comment type="subcellular location">
    <subcellularLocation>
        <location evidence="5">Mitochondrion</location>
    </subcellularLocation>
</comment>
<dbReference type="Gene3D" id="3.30.479.20">
    <property type="entry name" value="Elongation factor Ts, dimerisation domain"/>
    <property type="match status" value="1"/>
</dbReference>
<dbReference type="EMBL" id="CYKH01001748">
    <property type="protein sequence ID" value="CUG89541.1"/>
    <property type="molecule type" value="Genomic_DNA"/>
</dbReference>
<gene>
    <name evidence="7" type="ORF">BSAL_21965</name>
</gene>
<proteinExistence type="inferred from homology"/>
<dbReference type="AlphaFoldDB" id="A0A0S4JHY5"/>
<evidence type="ECO:0000313" key="8">
    <source>
        <dbReference type="Proteomes" id="UP000051952"/>
    </source>
</evidence>
<keyword evidence="3 5" id="KW-0648">Protein biosynthesis</keyword>
<dbReference type="Gene3D" id="1.10.8.10">
    <property type="entry name" value="DNA helicase RuvA subunit, C-terminal domain"/>
    <property type="match status" value="1"/>
</dbReference>
<organism evidence="7 8">
    <name type="scientific">Bodo saltans</name>
    <name type="common">Flagellated protozoan</name>
    <dbReference type="NCBI Taxonomy" id="75058"/>
    <lineage>
        <taxon>Eukaryota</taxon>
        <taxon>Discoba</taxon>
        <taxon>Euglenozoa</taxon>
        <taxon>Kinetoplastea</taxon>
        <taxon>Metakinetoplastina</taxon>
        <taxon>Eubodonida</taxon>
        <taxon>Bodonidae</taxon>
        <taxon>Bodo</taxon>
    </lineage>
</organism>
<dbReference type="InterPro" id="IPR009060">
    <property type="entry name" value="UBA-like_sf"/>
</dbReference>
<comment type="similarity">
    <text evidence="1 5">Belongs to the EF-Ts family.</text>
</comment>
<evidence type="ECO:0000259" key="6">
    <source>
        <dbReference type="Pfam" id="PF00889"/>
    </source>
</evidence>
<keyword evidence="8" id="KW-1185">Reference proteome</keyword>
<evidence type="ECO:0000256" key="5">
    <source>
        <dbReference type="HAMAP-Rule" id="MF_03135"/>
    </source>
</evidence>
<dbReference type="PANTHER" id="PTHR11741">
    <property type="entry name" value="ELONGATION FACTOR TS"/>
    <property type="match status" value="1"/>
</dbReference>
<dbReference type="GO" id="GO:0005739">
    <property type="term" value="C:mitochondrion"/>
    <property type="evidence" value="ECO:0007669"/>
    <property type="project" value="UniProtKB-SubCell"/>
</dbReference>
<dbReference type="PANTHER" id="PTHR11741:SF0">
    <property type="entry name" value="ELONGATION FACTOR TS, MITOCHONDRIAL"/>
    <property type="match status" value="1"/>
</dbReference>
<feature type="domain" description="Translation elongation factor EFTs/EF1B dimerisation" evidence="6">
    <location>
        <begin position="84"/>
        <end position="163"/>
    </location>
</feature>
<evidence type="ECO:0000256" key="2">
    <source>
        <dbReference type="ARBA" id="ARBA00022768"/>
    </source>
</evidence>
<dbReference type="SUPFAM" id="SSF46934">
    <property type="entry name" value="UBA-like"/>
    <property type="match status" value="1"/>
</dbReference>
<protein>
    <recommendedName>
        <fullName evidence="5">Elongation factor Ts, mitochondrial</fullName>
        <shortName evidence="5">EF-Ts</shortName>
        <shortName evidence="5">EF-TsMt</shortName>
    </recommendedName>
</protein>
<accession>A0A0S4JHY5</accession>